<name>A0A9D9EG76_9BACT</name>
<evidence type="ECO:0000313" key="9">
    <source>
        <dbReference type="Proteomes" id="UP000823637"/>
    </source>
</evidence>
<accession>A0A9D9EG76</accession>
<evidence type="ECO:0000256" key="1">
    <source>
        <dbReference type="ARBA" id="ARBA00004370"/>
    </source>
</evidence>
<dbReference type="InterPro" id="IPR039910">
    <property type="entry name" value="D15-like"/>
</dbReference>
<evidence type="ECO:0000256" key="6">
    <source>
        <dbReference type="SAM" id="SignalP"/>
    </source>
</evidence>
<dbReference type="Proteomes" id="UP000823637">
    <property type="component" value="Unassembled WGS sequence"/>
</dbReference>
<reference evidence="8" key="1">
    <citation type="submission" date="2020-10" db="EMBL/GenBank/DDBJ databases">
        <authorList>
            <person name="Gilroy R."/>
        </authorList>
    </citation>
    <scope>NUCLEOTIDE SEQUENCE</scope>
    <source>
        <strain evidence="8">D3-1215</strain>
    </source>
</reference>
<dbReference type="Gene3D" id="2.40.160.50">
    <property type="entry name" value="membrane protein fhac: a member of the omp85/tpsb transporter family"/>
    <property type="match status" value="1"/>
</dbReference>
<dbReference type="Pfam" id="PF01103">
    <property type="entry name" value="Omp85"/>
    <property type="match status" value="1"/>
</dbReference>
<keyword evidence="5" id="KW-0998">Cell outer membrane</keyword>
<dbReference type="GO" id="GO:0019867">
    <property type="term" value="C:outer membrane"/>
    <property type="evidence" value="ECO:0007669"/>
    <property type="project" value="InterPro"/>
</dbReference>
<evidence type="ECO:0000256" key="3">
    <source>
        <dbReference type="ARBA" id="ARBA00022729"/>
    </source>
</evidence>
<reference evidence="8" key="2">
    <citation type="journal article" date="2021" name="PeerJ">
        <title>Extensive microbial diversity within the chicken gut microbiome revealed by metagenomics and culture.</title>
        <authorList>
            <person name="Gilroy R."/>
            <person name="Ravi A."/>
            <person name="Getino M."/>
            <person name="Pursley I."/>
            <person name="Horton D.L."/>
            <person name="Alikhan N.F."/>
            <person name="Baker D."/>
            <person name="Gharbi K."/>
            <person name="Hall N."/>
            <person name="Watson M."/>
            <person name="Adriaenssens E.M."/>
            <person name="Foster-Nyarko E."/>
            <person name="Jarju S."/>
            <person name="Secka A."/>
            <person name="Antonio M."/>
            <person name="Oren A."/>
            <person name="Chaudhuri R.R."/>
            <person name="La Ragione R."/>
            <person name="Hildebrand F."/>
            <person name="Pallen M.J."/>
        </authorList>
    </citation>
    <scope>NUCLEOTIDE SEQUENCE</scope>
    <source>
        <strain evidence="8">D3-1215</strain>
    </source>
</reference>
<dbReference type="AlphaFoldDB" id="A0A9D9EG76"/>
<evidence type="ECO:0000256" key="5">
    <source>
        <dbReference type="ARBA" id="ARBA00023237"/>
    </source>
</evidence>
<evidence type="ECO:0000256" key="2">
    <source>
        <dbReference type="ARBA" id="ARBA00022692"/>
    </source>
</evidence>
<keyword evidence="2" id="KW-0812">Transmembrane</keyword>
<gene>
    <name evidence="8" type="ORF">IAC32_04240</name>
</gene>
<proteinExistence type="predicted"/>
<feature type="chain" id="PRO_5038702676" evidence="6">
    <location>
        <begin position="22"/>
        <end position="761"/>
    </location>
</feature>
<dbReference type="InterPro" id="IPR000184">
    <property type="entry name" value="Bac_surfAg_D15"/>
</dbReference>
<keyword evidence="4" id="KW-0472">Membrane</keyword>
<evidence type="ECO:0000256" key="4">
    <source>
        <dbReference type="ARBA" id="ARBA00023136"/>
    </source>
</evidence>
<evidence type="ECO:0000313" key="8">
    <source>
        <dbReference type="EMBL" id="MBO8446938.1"/>
    </source>
</evidence>
<comment type="subcellular location">
    <subcellularLocation>
        <location evidence="1">Membrane</location>
    </subcellularLocation>
</comment>
<dbReference type="PANTHER" id="PTHR12815">
    <property type="entry name" value="SORTING AND ASSEMBLY MACHINERY SAMM50 PROTEIN FAMILY MEMBER"/>
    <property type="match status" value="1"/>
</dbReference>
<evidence type="ECO:0000259" key="7">
    <source>
        <dbReference type="Pfam" id="PF01103"/>
    </source>
</evidence>
<sequence>MRAKKLATYCCFLLLLCTACSTTKYVPDGDYLLNKVSLKCDNGDIKQSEAMTYLRQTPNPKLFDFIPFNLSLYSLSGPDTTLWINRFLRKIGDAPVIYDSVATMNTVTELKKFMVNKGFHNAEISAMASFNGKKAKVDYSITAHEPYRIRNYEYAVLEKNLAAIIEADSSNSLVRAGDRFDTDVLEKERKRISDLLRNNGYYAFDESYVGFVADSTVGPRQVDVALVVHPMQTIDANGNKVNKRHQRYVIKNVNYIAVDELSDLRGDSLRKTLTVEKGEDLDYYYKTKFMRESTLANNTYIEKGKPFSQQAVDQTYAKLTALNVFKYLNIIFTEDSLAADSTGNRNLTCDIIISRSRIQNFSVEIEGINNEGDFGIAGKFNYAHGNIFHGGEKFKFSIGGSNESIIGKRSIWNINTELGLEFPNFFFPFLKEDFIRDNPAQTEVYGNFNYQIRTDLSRLIFGVGMRYRWQTPQRINHQVDLIDFNYVYIPFISDEMVQSIQNSLIRYSYEDHLIMRTGYSINYSNGHLHPNGSAYSVRGAIEVGGNLLYGISAASNAATDSTGAYLVGGIPFAQYVKVDGDFSYNMRIDERNSLVFHAGLGVGVPYLNSTILPFEKRYYGGGANSVRGWSARSLGPGSYNAGTTIDYMKQSGDISLNLNIEFRTHLVWYLELAAFIDAGNIWTLADEGTAGGQFRFDTFYEQIALGYGIGLRLNFDYFVVRLDWGLKAFDPAQVPGQHWRFTNTWNIMKDTALHFAVGYPF</sequence>
<comment type="caution">
    <text evidence="8">The sequence shown here is derived from an EMBL/GenBank/DDBJ whole genome shotgun (WGS) entry which is preliminary data.</text>
</comment>
<feature type="domain" description="Bacterial surface antigen (D15)" evidence="7">
    <location>
        <begin position="461"/>
        <end position="742"/>
    </location>
</feature>
<dbReference type="EMBL" id="JADIMR010000060">
    <property type="protein sequence ID" value="MBO8446938.1"/>
    <property type="molecule type" value="Genomic_DNA"/>
</dbReference>
<organism evidence="8 9">
    <name type="scientific">Candidatus Enterocola intestinipullorum</name>
    <dbReference type="NCBI Taxonomy" id="2840783"/>
    <lineage>
        <taxon>Bacteria</taxon>
        <taxon>Pseudomonadati</taxon>
        <taxon>Bacteroidota</taxon>
        <taxon>Bacteroidia</taxon>
        <taxon>Bacteroidales</taxon>
        <taxon>Candidatus Enterocola</taxon>
    </lineage>
</organism>
<protein>
    <submittedName>
        <fullName evidence="8">BamA/TamA family outer membrane protein</fullName>
    </submittedName>
</protein>
<dbReference type="PANTHER" id="PTHR12815:SF47">
    <property type="entry name" value="TRANSLOCATION AND ASSEMBLY MODULE SUBUNIT TAMA"/>
    <property type="match status" value="1"/>
</dbReference>
<keyword evidence="3 6" id="KW-0732">Signal</keyword>
<feature type="signal peptide" evidence="6">
    <location>
        <begin position="1"/>
        <end position="21"/>
    </location>
</feature>